<evidence type="ECO:0000313" key="2">
    <source>
        <dbReference type="Proteomes" id="UP000019202"/>
    </source>
</evidence>
<protein>
    <submittedName>
        <fullName evidence="1">Uncharacterized protein</fullName>
    </submittedName>
</protein>
<evidence type="ECO:0000313" key="1">
    <source>
        <dbReference type="EMBL" id="CDL83709.1"/>
    </source>
</evidence>
<gene>
    <name evidence="1" type="ORF">XSR1_350046</name>
</gene>
<keyword evidence="2" id="KW-1185">Reference proteome</keyword>
<dbReference type="EMBL" id="CBXF010000094">
    <property type="protein sequence ID" value="CDL83709.1"/>
    <property type="molecule type" value="Genomic_DNA"/>
</dbReference>
<comment type="caution">
    <text evidence="1">The sequence shown here is derived from an EMBL/GenBank/DDBJ whole genome shotgun (WGS) entry which is preliminary data.</text>
</comment>
<organism evidence="1 2">
    <name type="scientific">Xenorhabdus szentirmaii DSM 16338</name>
    <dbReference type="NCBI Taxonomy" id="1427518"/>
    <lineage>
        <taxon>Bacteria</taxon>
        <taxon>Pseudomonadati</taxon>
        <taxon>Pseudomonadota</taxon>
        <taxon>Gammaproteobacteria</taxon>
        <taxon>Enterobacterales</taxon>
        <taxon>Morganellaceae</taxon>
        <taxon>Xenorhabdus</taxon>
    </lineage>
</organism>
<accession>W1IZ24</accession>
<reference evidence="1" key="1">
    <citation type="submission" date="2013-11" db="EMBL/GenBank/DDBJ databases">
        <title>Draft genome sequence and annotation of the entomopathogenic bacteria, Xenorhabdus cabanillasi strain JM26 and Xenorhabdus szentirmai strain DSM 16338.</title>
        <authorList>
            <person name="Gualtieri M."/>
            <person name="Ogier J.C."/>
            <person name="Pages S."/>
            <person name="Givaudan A."/>
            <person name="Gaudriault S."/>
        </authorList>
    </citation>
    <scope>NUCLEOTIDE SEQUENCE [LARGE SCALE GENOMIC DNA]</scope>
    <source>
        <strain evidence="1">DSM 16338</strain>
    </source>
</reference>
<dbReference type="Proteomes" id="UP000019202">
    <property type="component" value="Unassembled WGS sequence"/>
</dbReference>
<proteinExistence type="predicted"/>
<name>W1IZ24_9GAMM</name>
<dbReference type="AlphaFoldDB" id="W1IZ24"/>
<sequence>MFFSGRFVHCYNRIANNPTHDIRYGKKGPKAVFLHVAKCVDTVNSHGTEELFGFNAYSRRGSTVIISPRSQSCLCPGVLFL</sequence>